<evidence type="ECO:0000259" key="4">
    <source>
        <dbReference type="Pfam" id="PF03328"/>
    </source>
</evidence>
<feature type="domain" description="HpcH/HpaI aldolase/citrate lyase" evidence="4">
    <location>
        <begin position="17"/>
        <end position="242"/>
    </location>
</feature>
<reference evidence="5 6" key="1">
    <citation type="submission" date="2019-02" db="EMBL/GenBank/DDBJ databases">
        <title>Deep-cultivation of Planctomycetes and their phenomic and genomic characterization uncovers novel biology.</title>
        <authorList>
            <person name="Wiegand S."/>
            <person name="Jogler M."/>
            <person name="Boedeker C."/>
            <person name="Pinto D."/>
            <person name="Vollmers J."/>
            <person name="Rivas-Marin E."/>
            <person name="Kohn T."/>
            <person name="Peeters S.H."/>
            <person name="Heuer A."/>
            <person name="Rast P."/>
            <person name="Oberbeckmann S."/>
            <person name="Bunk B."/>
            <person name="Jeske O."/>
            <person name="Meyerdierks A."/>
            <person name="Storesund J.E."/>
            <person name="Kallscheuer N."/>
            <person name="Luecker S."/>
            <person name="Lage O.M."/>
            <person name="Pohl T."/>
            <person name="Merkel B.J."/>
            <person name="Hornburger P."/>
            <person name="Mueller R.-W."/>
            <person name="Bruemmer F."/>
            <person name="Labrenz M."/>
            <person name="Spormann A.M."/>
            <person name="Op den Camp H."/>
            <person name="Overmann J."/>
            <person name="Amann R."/>
            <person name="Jetten M.S.M."/>
            <person name="Mascher T."/>
            <person name="Medema M.H."/>
            <person name="Devos D.P."/>
            <person name="Kaster A.-K."/>
            <person name="Ovreas L."/>
            <person name="Rohde M."/>
            <person name="Galperin M.Y."/>
            <person name="Jogler C."/>
        </authorList>
    </citation>
    <scope>NUCLEOTIDE SEQUENCE [LARGE SCALE GENOMIC DNA]</scope>
    <source>
        <strain evidence="5 6">Pan216</strain>
    </source>
</reference>
<dbReference type="InterPro" id="IPR040442">
    <property type="entry name" value="Pyrv_kinase-like_dom_sf"/>
</dbReference>
<dbReference type="InterPro" id="IPR015813">
    <property type="entry name" value="Pyrv/PenolPyrv_kinase-like_dom"/>
</dbReference>
<dbReference type="GO" id="GO:0046872">
    <property type="term" value="F:metal ion binding"/>
    <property type="evidence" value="ECO:0007669"/>
    <property type="project" value="UniProtKB-KW"/>
</dbReference>
<organism evidence="5 6">
    <name type="scientific">Kolteria novifilia</name>
    <dbReference type="NCBI Taxonomy" id="2527975"/>
    <lineage>
        <taxon>Bacteria</taxon>
        <taxon>Pseudomonadati</taxon>
        <taxon>Planctomycetota</taxon>
        <taxon>Planctomycetia</taxon>
        <taxon>Kolteriales</taxon>
        <taxon>Kolteriaceae</taxon>
        <taxon>Kolteria</taxon>
    </lineage>
</organism>
<comment type="similarity">
    <text evidence="1">Belongs to the HpcH/HpaI aldolase family.</text>
</comment>
<dbReference type="InterPro" id="IPR005000">
    <property type="entry name" value="Aldolase/citrate-lyase_domain"/>
</dbReference>
<dbReference type="PANTHER" id="PTHR30502:SF0">
    <property type="entry name" value="PHOSPHOENOLPYRUVATE CARBOXYLASE FAMILY PROTEIN"/>
    <property type="match status" value="1"/>
</dbReference>
<proteinExistence type="inferred from homology"/>
<sequence length="264" mass="28361">MRVNPVKQRLREGKESIGTWLSLASPIAARALVRLDFDWLTLDIEHSPVDWETASTIFGSIADAGGIPLARVPAGRHDHIKRVLDGGGFGVVSPMTMSREEAEACVAAMKYPPVGNRSLGGVMHAMNFAAPPAEYYKRANDEILVVLQCEHIDAVEKADEIFSVEGIDAMFVGPNDLRASMRDASGADPTPDAFEEALSRILAACQRHGIAAGIHCFDASAVEMRLEQGWRFLALGSDISLLMGGAKSGLEALGRSGNSRVANY</sequence>
<dbReference type="OrthoDB" id="86160at2"/>
<dbReference type="PANTHER" id="PTHR30502">
    <property type="entry name" value="2-KETO-3-DEOXY-L-RHAMNONATE ALDOLASE"/>
    <property type="match status" value="1"/>
</dbReference>
<evidence type="ECO:0000256" key="2">
    <source>
        <dbReference type="ARBA" id="ARBA00022723"/>
    </source>
</evidence>
<dbReference type="Pfam" id="PF03328">
    <property type="entry name" value="HpcH_HpaI"/>
    <property type="match status" value="1"/>
</dbReference>
<dbReference type="RefSeq" id="WP_145260321.1">
    <property type="nucleotide sequence ID" value="NZ_CP036279.1"/>
</dbReference>
<dbReference type="InterPro" id="IPR050251">
    <property type="entry name" value="HpcH-HpaI_aldolase"/>
</dbReference>
<name>A0A518B801_9BACT</name>
<evidence type="ECO:0000313" key="5">
    <source>
        <dbReference type="EMBL" id="QDU63105.1"/>
    </source>
</evidence>
<evidence type="ECO:0000256" key="1">
    <source>
        <dbReference type="ARBA" id="ARBA00005568"/>
    </source>
</evidence>
<dbReference type="AlphaFoldDB" id="A0A518B801"/>
<dbReference type="GO" id="GO:0005737">
    <property type="term" value="C:cytoplasm"/>
    <property type="evidence" value="ECO:0007669"/>
    <property type="project" value="TreeGrafter"/>
</dbReference>
<evidence type="ECO:0000256" key="3">
    <source>
        <dbReference type="ARBA" id="ARBA00023239"/>
    </source>
</evidence>
<dbReference type="EMBL" id="CP036279">
    <property type="protein sequence ID" value="QDU63105.1"/>
    <property type="molecule type" value="Genomic_DNA"/>
</dbReference>
<keyword evidence="3 5" id="KW-0456">Lyase</keyword>
<accession>A0A518B801</accession>
<dbReference type="Gene3D" id="3.20.20.60">
    <property type="entry name" value="Phosphoenolpyruvate-binding domains"/>
    <property type="match status" value="1"/>
</dbReference>
<keyword evidence="6" id="KW-1185">Reference proteome</keyword>
<gene>
    <name evidence="5" type="primary">garL</name>
    <name evidence="5" type="ORF">Pan216_39800</name>
</gene>
<dbReference type="SUPFAM" id="SSF51621">
    <property type="entry name" value="Phosphoenolpyruvate/pyruvate domain"/>
    <property type="match status" value="1"/>
</dbReference>
<dbReference type="KEGG" id="knv:Pan216_39800"/>
<dbReference type="GO" id="GO:0008672">
    <property type="term" value="F:2-dehydro-3-deoxyglucarate aldolase activity"/>
    <property type="evidence" value="ECO:0007669"/>
    <property type="project" value="UniProtKB-EC"/>
</dbReference>
<dbReference type="EC" id="4.1.2.20" evidence="5"/>
<protein>
    <submittedName>
        <fullName evidence="5">5-keto-4-deoxy-D-glucarate aldolase</fullName>
        <ecNumber evidence="5">4.1.2.20</ecNumber>
    </submittedName>
</protein>
<keyword evidence="2" id="KW-0479">Metal-binding</keyword>
<evidence type="ECO:0000313" key="6">
    <source>
        <dbReference type="Proteomes" id="UP000317093"/>
    </source>
</evidence>
<dbReference type="Proteomes" id="UP000317093">
    <property type="component" value="Chromosome"/>
</dbReference>